<dbReference type="InterPro" id="IPR041238">
    <property type="entry name" value="Rap1a"/>
</dbReference>
<dbReference type="RefSeq" id="WP_153752526.1">
    <property type="nucleotide sequence ID" value="NZ_WJPM01000016.1"/>
</dbReference>
<dbReference type="Gene3D" id="1.10.890.40">
    <property type="match status" value="1"/>
</dbReference>
<organism evidence="3 6">
    <name type="scientific">Xanthomonas sontii</name>
    <dbReference type="NCBI Taxonomy" id="2650745"/>
    <lineage>
        <taxon>Bacteria</taxon>
        <taxon>Pseudomonadati</taxon>
        <taxon>Pseudomonadota</taxon>
        <taxon>Gammaproteobacteria</taxon>
        <taxon>Lysobacterales</taxon>
        <taxon>Lysobacteraceae</taxon>
        <taxon>Xanthomonas</taxon>
    </lineage>
</organism>
<dbReference type="Pfam" id="PF18602">
    <property type="entry name" value="Rap1a"/>
    <property type="match status" value="1"/>
</dbReference>
<keyword evidence="5" id="KW-1185">Reference proteome</keyword>
<feature type="chain" id="PRO_5027049691" description="Rap1a immunity protein domain-containing protein" evidence="1">
    <location>
        <begin position="22"/>
        <end position="137"/>
    </location>
</feature>
<comment type="caution">
    <text evidence="3">The sequence shown here is derived from an EMBL/GenBank/DDBJ whole genome shotgun (WGS) entry which is preliminary data.</text>
</comment>
<feature type="signal peptide" evidence="1">
    <location>
        <begin position="1"/>
        <end position="21"/>
    </location>
</feature>
<dbReference type="EMBL" id="WJPN01000016">
    <property type="protein sequence ID" value="MRH01980.1"/>
    <property type="molecule type" value="Genomic_DNA"/>
</dbReference>
<evidence type="ECO:0000256" key="1">
    <source>
        <dbReference type="SAM" id="SignalP"/>
    </source>
</evidence>
<name>A0A6N7QDT8_9XANT</name>
<proteinExistence type="predicted"/>
<dbReference type="Proteomes" id="UP000437931">
    <property type="component" value="Unassembled WGS sequence"/>
</dbReference>
<evidence type="ECO:0000313" key="5">
    <source>
        <dbReference type="Proteomes" id="UP000437931"/>
    </source>
</evidence>
<feature type="domain" description="Rap1a immunity protein" evidence="2">
    <location>
        <begin position="52"/>
        <end position="127"/>
    </location>
</feature>
<evidence type="ECO:0000313" key="3">
    <source>
        <dbReference type="EMBL" id="MRH01980.1"/>
    </source>
</evidence>
<protein>
    <recommendedName>
        <fullName evidence="2">Rap1a immunity protein domain-containing protein</fullName>
    </recommendedName>
</protein>
<reference evidence="5 6" key="1">
    <citation type="submission" date="2019-11" db="EMBL/GenBank/DDBJ databases">
        <title>First report of rice panicle blight caused by Xanthomonas sp. in Iran.</title>
        <authorList>
            <person name="Mirghasempour S.A."/>
            <person name="Huang S."/>
            <person name="Brady C.L."/>
            <person name="Studholme D.J."/>
        </authorList>
    </citation>
    <scope>NUCLEOTIDE SEQUENCE [LARGE SCALE GENOMIC DNA]</scope>
    <source>
        <strain evidence="3 6">ASD011</strain>
        <strain evidence="5">SAM114</strain>
    </source>
</reference>
<gene>
    <name evidence="3" type="ORF">GIY21_16920</name>
    <name evidence="4" type="ORF">GIY22_16935</name>
</gene>
<reference evidence="4" key="2">
    <citation type="journal article" date="2020" name="Plant Dis.">
        <title>A Grain Rot of Rice in Iran Caused by a Xanthomonas Strain Closely Related to X. sacchari.</title>
        <authorList>
            <person name="Mirghasempour S.A."/>
            <person name="Huang S."/>
            <person name="Studholme D.J."/>
            <person name="Brady C.L."/>
        </authorList>
    </citation>
    <scope>NUCLEOTIDE SEQUENCE</scope>
    <source>
        <strain evidence="4">SAM114</strain>
    </source>
</reference>
<dbReference type="AlphaFoldDB" id="A0A6N7QDT8"/>
<evidence type="ECO:0000313" key="4">
    <source>
        <dbReference type="EMBL" id="MRH76312.1"/>
    </source>
</evidence>
<accession>A0A6N7QDT8</accession>
<sequence>MTSHRTWLALPLLAALGSNSAARPPAGPWDLNGHQLLEAPLDGSLADDLGPQQPQELRVMVSSRTAAAYMLGIAAGSEGAQWCRPAGQSGPPDVQALVADLGALPDARLDERASDLVAQALAKRYPCKPAKPRRPSH</sequence>
<dbReference type="Proteomes" id="UP000439314">
    <property type="component" value="Unassembled WGS sequence"/>
</dbReference>
<evidence type="ECO:0000313" key="6">
    <source>
        <dbReference type="Proteomes" id="UP000439314"/>
    </source>
</evidence>
<dbReference type="EMBL" id="WJPM01000016">
    <property type="protein sequence ID" value="MRH76312.1"/>
    <property type="molecule type" value="Genomic_DNA"/>
</dbReference>
<keyword evidence="1" id="KW-0732">Signal</keyword>
<evidence type="ECO:0000259" key="2">
    <source>
        <dbReference type="Pfam" id="PF18602"/>
    </source>
</evidence>